<dbReference type="Pfam" id="PF02945">
    <property type="entry name" value="Endonuclease_7"/>
    <property type="match status" value="1"/>
</dbReference>
<keyword evidence="1" id="KW-0378">Hydrolase</keyword>
<dbReference type="Gene3D" id="3.40.1800.10">
    <property type="entry name" value="His-Me finger endonucleases"/>
    <property type="match status" value="1"/>
</dbReference>
<accession>A0A6J5R8Y6</accession>
<dbReference type="EMBL" id="LR797147">
    <property type="protein sequence ID" value="CAB4190148.1"/>
    <property type="molecule type" value="Genomic_DNA"/>
</dbReference>
<reference evidence="1" key="1">
    <citation type="submission" date="2020-05" db="EMBL/GenBank/DDBJ databases">
        <authorList>
            <person name="Chiriac C."/>
            <person name="Salcher M."/>
            <person name="Ghai R."/>
            <person name="Kavagutti S V."/>
        </authorList>
    </citation>
    <scope>NUCLEOTIDE SEQUENCE</scope>
</reference>
<keyword evidence="1" id="KW-0540">Nuclease</keyword>
<dbReference type="InterPro" id="IPR004211">
    <property type="entry name" value="Endonuclease_7"/>
</dbReference>
<dbReference type="InterPro" id="IPR038563">
    <property type="entry name" value="Endonuclease_7_sf"/>
</dbReference>
<organism evidence="1">
    <name type="scientific">uncultured Caudovirales phage</name>
    <dbReference type="NCBI Taxonomy" id="2100421"/>
    <lineage>
        <taxon>Viruses</taxon>
        <taxon>Duplodnaviria</taxon>
        <taxon>Heunggongvirae</taxon>
        <taxon>Uroviricota</taxon>
        <taxon>Caudoviricetes</taxon>
        <taxon>Peduoviridae</taxon>
        <taxon>Maltschvirus</taxon>
        <taxon>Maltschvirus maltsch</taxon>
    </lineage>
</organism>
<gene>
    <name evidence="1" type="ORF">UFOVP1202_32</name>
</gene>
<proteinExistence type="predicted"/>
<keyword evidence="1" id="KW-0255">Endonuclease</keyword>
<dbReference type="SUPFAM" id="SSF54060">
    <property type="entry name" value="His-Me finger endonucleases"/>
    <property type="match status" value="1"/>
</dbReference>
<protein>
    <submittedName>
        <fullName evidence="1">Recombination endonuclease VII</fullName>
    </submittedName>
</protein>
<name>A0A6J5R8Y6_9CAUD</name>
<sequence>MKNRELVLARNREAKRKKAEEDPVWREENNFKKRAKGLGFTKKQWEKMFDSQGRVCAICGSDSPHHKKGWQLDHCHKTNTARFILCTHCNRGLSGFRDNPDLMRKAADALDEFNSRPVED</sequence>
<dbReference type="GO" id="GO:0004519">
    <property type="term" value="F:endonuclease activity"/>
    <property type="evidence" value="ECO:0007669"/>
    <property type="project" value="UniProtKB-KW"/>
</dbReference>
<evidence type="ECO:0000313" key="1">
    <source>
        <dbReference type="EMBL" id="CAB4190148.1"/>
    </source>
</evidence>
<dbReference type="InterPro" id="IPR044925">
    <property type="entry name" value="His-Me_finger_sf"/>
</dbReference>